<dbReference type="HOGENOM" id="CLU_473287_0_0_1"/>
<dbReference type="eggNOG" id="ENOG502T1M3">
    <property type="taxonomic scope" value="Eukaryota"/>
</dbReference>
<reference evidence="3" key="1">
    <citation type="journal article" date="2014" name="BMC Genomics">
        <title>Genome characteristics reveal the impact of lichenization on lichen-forming fungus Endocarpon pusillum Hedwig (Verrucariales, Ascomycota).</title>
        <authorList>
            <person name="Wang Y.-Y."/>
            <person name="Liu B."/>
            <person name="Zhang X.-Y."/>
            <person name="Zhou Q.-M."/>
            <person name="Zhang T."/>
            <person name="Li H."/>
            <person name="Yu Y.-F."/>
            <person name="Zhang X.-L."/>
            <person name="Hao X.-Y."/>
            <person name="Wang M."/>
            <person name="Wang L."/>
            <person name="Wei J.-C."/>
        </authorList>
    </citation>
    <scope>NUCLEOTIDE SEQUENCE [LARGE SCALE GENOMIC DNA]</scope>
    <source>
        <strain evidence="3">Z07020 / HMAS-L-300199</strain>
    </source>
</reference>
<accession>U1FYK2</accession>
<evidence type="ECO:0000256" key="1">
    <source>
        <dbReference type="SAM" id="MobiDB-lite"/>
    </source>
</evidence>
<dbReference type="OMA" id="LNSIWMQ"/>
<proteinExistence type="predicted"/>
<gene>
    <name evidence="2" type="ORF">EPUS_03549</name>
</gene>
<organism evidence="2 3">
    <name type="scientific">Endocarpon pusillum (strain Z07020 / HMAS-L-300199)</name>
    <name type="common">Lichen-forming fungus</name>
    <dbReference type="NCBI Taxonomy" id="1263415"/>
    <lineage>
        <taxon>Eukaryota</taxon>
        <taxon>Fungi</taxon>
        <taxon>Dikarya</taxon>
        <taxon>Ascomycota</taxon>
        <taxon>Pezizomycotina</taxon>
        <taxon>Eurotiomycetes</taxon>
        <taxon>Chaetothyriomycetidae</taxon>
        <taxon>Verrucariales</taxon>
        <taxon>Verrucariaceae</taxon>
        <taxon>Endocarpon</taxon>
    </lineage>
</organism>
<evidence type="ECO:0000313" key="2">
    <source>
        <dbReference type="EMBL" id="ERF69997.1"/>
    </source>
</evidence>
<dbReference type="AlphaFoldDB" id="U1FYK2"/>
<feature type="compositionally biased region" description="Polar residues" evidence="1">
    <location>
        <begin position="296"/>
        <end position="314"/>
    </location>
</feature>
<feature type="compositionally biased region" description="Basic and acidic residues" evidence="1">
    <location>
        <begin position="386"/>
        <end position="400"/>
    </location>
</feature>
<feature type="compositionally biased region" description="Polar residues" evidence="1">
    <location>
        <begin position="329"/>
        <end position="346"/>
    </location>
</feature>
<feature type="region of interest" description="Disordered" evidence="1">
    <location>
        <begin position="461"/>
        <end position="489"/>
    </location>
</feature>
<dbReference type="RefSeq" id="XP_007804331.1">
    <property type="nucleotide sequence ID" value="XM_007806140.1"/>
</dbReference>
<protein>
    <submittedName>
        <fullName evidence="2">Uncharacterized protein</fullName>
    </submittedName>
</protein>
<dbReference type="GeneID" id="19238589"/>
<sequence length="576" mass="65240">MPPNKLRALPTEHVHQLAHLLQTQPHERGLQYGERVTNTIARLPSELKHRSRLSNLLSMNVPSPAVESRLCLLHKPLSTSLIHDIFTLLSLEVGHHCNSMTQHNTLLSTHQNAAIQQLRELHSLWLPEQTYRQTFLASPNPRWSHQKSGCEGCILTRIGSDLQIIASLRALLLSRRQTVKKRKSPPTLLKFVDGWVVGLCGKGERAREIMQGSEMEGEELKIVRKRIWSEKRDKKTRTKGKGVDVESVEGIEGAKENGKGEDELGQEAYDSDFEQEIINHYAALRSTLRAPALQPSPAQTPSLTTDNSANTLSSRIDIETPPSDCLTRPQPSSVYSIRQSCQTSSYEPPRRGKAWQGQPTASKQANEYRDLLSSPAGEPILPRSKSVKEDKSRQAEDHRSPLNVHPEVTLPRSKSVREDKSRPVKEYRTPLEPTPKAPLPIPKWVKNESTQWETRDYHTAMTPPPIPKEPVPANKSAKKAEGKRQTTWSQFSSSPEYDLKFAARRARKASAQSSRLRVRLAIAKIRRKAREIEFTALNKNLLELTRWRRKRRAARAQAIKKGWLPFLSRSARFGKP</sequence>
<feature type="region of interest" description="Disordered" evidence="1">
    <location>
        <begin position="293"/>
        <end position="442"/>
    </location>
</feature>
<keyword evidence="3" id="KW-1185">Reference proteome</keyword>
<dbReference type="Proteomes" id="UP000019373">
    <property type="component" value="Unassembled WGS sequence"/>
</dbReference>
<name>U1FYK2_ENDPU</name>
<dbReference type="OrthoDB" id="4120558at2759"/>
<feature type="compositionally biased region" description="Basic and acidic residues" evidence="1">
    <location>
        <begin position="415"/>
        <end position="429"/>
    </location>
</feature>
<feature type="compositionally biased region" description="Pro residues" evidence="1">
    <location>
        <begin position="432"/>
        <end position="441"/>
    </location>
</feature>
<evidence type="ECO:0000313" key="3">
    <source>
        <dbReference type="Proteomes" id="UP000019373"/>
    </source>
</evidence>
<dbReference type="EMBL" id="KE721364">
    <property type="protein sequence ID" value="ERF69997.1"/>
    <property type="molecule type" value="Genomic_DNA"/>
</dbReference>